<proteinExistence type="predicted"/>
<geneLocation type="plasmid" evidence="1">
    <name>unnamed1</name>
</geneLocation>
<gene>
    <name evidence="1" type="ORF">BLL42_27495</name>
</gene>
<organism evidence="1 2">
    <name type="scientific">Pseudomonas frederiksbergensis</name>
    <dbReference type="NCBI Taxonomy" id="104087"/>
    <lineage>
        <taxon>Bacteria</taxon>
        <taxon>Pseudomonadati</taxon>
        <taxon>Pseudomonadota</taxon>
        <taxon>Gammaproteobacteria</taxon>
        <taxon>Pseudomonadales</taxon>
        <taxon>Pseudomonadaceae</taxon>
        <taxon>Pseudomonas</taxon>
    </lineage>
</organism>
<dbReference type="EMBL" id="CP017887">
    <property type="protein sequence ID" value="APC19482.1"/>
    <property type="molecule type" value="Genomic_DNA"/>
</dbReference>
<dbReference type="AlphaFoldDB" id="A0A1J0ETK5"/>
<dbReference type="Proteomes" id="UP000182567">
    <property type="component" value="Plasmid unnamed1"/>
</dbReference>
<name>A0A1J0ETK5_9PSED</name>
<reference evidence="2" key="1">
    <citation type="submission" date="2016-10" db="EMBL/GenBank/DDBJ databases">
        <title>Pseudomonas frederiksbergensis ERGS4:02 complete genome.</title>
        <authorList>
            <person name="Kumar R."/>
            <person name="Acharya V."/>
            <person name="Singh D."/>
        </authorList>
    </citation>
    <scope>NUCLEOTIDE SEQUENCE [LARGE SCALE GENOMIC DNA]</scope>
    <source>
        <strain evidence="2">ERGS4:02</strain>
        <plasmid evidence="2">Plasmid unnamed1</plasmid>
    </source>
</reference>
<sequence length="73" mass="7823">MTISPTFKDLNPFCQVSITAAKAQYPGLGVGPAVATELLYRIASGEITSRDQIPAEYQHLSTFVSCTVETVST</sequence>
<evidence type="ECO:0000313" key="2">
    <source>
        <dbReference type="Proteomes" id="UP000182567"/>
    </source>
</evidence>
<evidence type="ECO:0000313" key="1">
    <source>
        <dbReference type="EMBL" id="APC19482.1"/>
    </source>
</evidence>
<accession>A0A1J0ETK5</accession>
<keyword evidence="1" id="KW-0614">Plasmid</keyword>
<protein>
    <submittedName>
        <fullName evidence="1">Uncharacterized protein</fullName>
    </submittedName>
</protein>